<dbReference type="Pfam" id="PF12774">
    <property type="entry name" value="AAA_6"/>
    <property type="match status" value="2"/>
</dbReference>
<dbReference type="OrthoDB" id="5981569at2759"/>
<dbReference type="InterPro" id="IPR027417">
    <property type="entry name" value="P-loop_NTPase"/>
</dbReference>
<dbReference type="InterPro" id="IPR042222">
    <property type="entry name" value="Dynein_2_N"/>
</dbReference>
<dbReference type="PANTHER" id="PTHR46961">
    <property type="entry name" value="DYNEIN HEAVY CHAIN 1, AXONEMAL-LIKE PROTEIN"/>
    <property type="match status" value="1"/>
</dbReference>
<dbReference type="Gene3D" id="1.10.8.710">
    <property type="match status" value="1"/>
</dbReference>
<keyword evidence="7" id="KW-0175">Coiled coil</keyword>
<dbReference type="SUPFAM" id="SSF52540">
    <property type="entry name" value="P-loop containing nucleoside triphosphate hydrolases"/>
    <property type="match status" value="2"/>
</dbReference>
<keyword evidence="9" id="KW-0505">Motor protein</keyword>
<comment type="caution">
    <text evidence="13">The sequence shown here is derived from an EMBL/GenBank/DDBJ whole genome shotgun (WGS) entry which is preliminary data.</text>
</comment>
<dbReference type="InterPro" id="IPR026983">
    <property type="entry name" value="DHC"/>
</dbReference>
<evidence type="ECO:0000256" key="9">
    <source>
        <dbReference type="ARBA" id="ARBA00023175"/>
    </source>
</evidence>
<evidence type="ECO:0000256" key="4">
    <source>
        <dbReference type="ARBA" id="ARBA00022741"/>
    </source>
</evidence>
<protein>
    <submittedName>
        <fullName evidence="13">Uncharacterized protein</fullName>
    </submittedName>
</protein>
<feature type="region of interest" description="Disordered" evidence="12">
    <location>
        <begin position="954"/>
        <end position="979"/>
    </location>
</feature>
<evidence type="ECO:0000256" key="10">
    <source>
        <dbReference type="ARBA" id="ARBA00023212"/>
    </source>
</evidence>
<evidence type="ECO:0000256" key="7">
    <source>
        <dbReference type="ARBA" id="ARBA00023054"/>
    </source>
</evidence>
<organism evidence="13 14">
    <name type="scientific">Paramuricea clavata</name>
    <name type="common">Red gorgonian</name>
    <name type="synonym">Violescent sea-whip</name>
    <dbReference type="NCBI Taxonomy" id="317549"/>
    <lineage>
        <taxon>Eukaryota</taxon>
        <taxon>Metazoa</taxon>
        <taxon>Cnidaria</taxon>
        <taxon>Anthozoa</taxon>
        <taxon>Octocorallia</taxon>
        <taxon>Malacalcyonacea</taxon>
        <taxon>Plexauridae</taxon>
        <taxon>Paramuricea</taxon>
    </lineage>
</organism>
<dbReference type="Gene3D" id="1.10.287.2620">
    <property type="match status" value="1"/>
</dbReference>
<dbReference type="InterPro" id="IPR042228">
    <property type="entry name" value="Dynein_linker_3"/>
</dbReference>
<dbReference type="GO" id="GO:0005524">
    <property type="term" value="F:ATP binding"/>
    <property type="evidence" value="ECO:0007669"/>
    <property type="project" value="UniProtKB-KW"/>
</dbReference>
<dbReference type="InterPro" id="IPR043157">
    <property type="entry name" value="Dynein_AAA1S"/>
</dbReference>
<evidence type="ECO:0000256" key="8">
    <source>
        <dbReference type="ARBA" id="ARBA00023069"/>
    </source>
</evidence>
<dbReference type="Gene3D" id="3.20.180.20">
    <property type="entry name" value="Dynein heavy chain, N-terminal domain 2"/>
    <property type="match status" value="1"/>
</dbReference>
<keyword evidence="5" id="KW-0067">ATP-binding</keyword>
<keyword evidence="6" id="KW-0243">Dynein</keyword>
<name>A0A7D9EPX2_PARCT</name>
<dbReference type="FunFam" id="1.20.140.100:FF:000003">
    <property type="entry name" value="Dynein, axonemal, heavy chain 5"/>
    <property type="match status" value="1"/>
</dbReference>
<evidence type="ECO:0000256" key="12">
    <source>
        <dbReference type="SAM" id="MobiDB-lite"/>
    </source>
</evidence>
<dbReference type="PANTHER" id="PTHR46961:SF15">
    <property type="entry name" value="AAA+ ATPASE DOMAIN-CONTAINING PROTEIN"/>
    <property type="match status" value="1"/>
</dbReference>
<evidence type="ECO:0000256" key="3">
    <source>
        <dbReference type="ARBA" id="ARBA00022701"/>
    </source>
</evidence>
<evidence type="ECO:0000256" key="11">
    <source>
        <dbReference type="ARBA" id="ARBA00023273"/>
    </source>
</evidence>
<evidence type="ECO:0000256" key="2">
    <source>
        <dbReference type="ARBA" id="ARBA00022490"/>
    </source>
</evidence>
<dbReference type="GO" id="GO:0005874">
    <property type="term" value="C:microtubule"/>
    <property type="evidence" value="ECO:0007669"/>
    <property type="project" value="UniProtKB-KW"/>
</dbReference>
<dbReference type="InterPro" id="IPR013602">
    <property type="entry name" value="Dynein_heavy_linker"/>
</dbReference>
<gene>
    <name evidence="13" type="ORF">PACLA_8A033776</name>
</gene>
<dbReference type="GO" id="GO:0007018">
    <property type="term" value="P:microtubule-based movement"/>
    <property type="evidence" value="ECO:0007669"/>
    <property type="project" value="InterPro"/>
</dbReference>
<evidence type="ECO:0000256" key="5">
    <source>
        <dbReference type="ARBA" id="ARBA00022840"/>
    </source>
</evidence>
<dbReference type="Gene3D" id="1.20.140.100">
    <property type="entry name" value="Dynein heavy chain, N-terminal domain 2"/>
    <property type="match status" value="1"/>
</dbReference>
<keyword evidence="10" id="KW-0206">Cytoskeleton</keyword>
<dbReference type="InterPro" id="IPR035699">
    <property type="entry name" value="AAA_6"/>
</dbReference>
<dbReference type="GO" id="GO:0030286">
    <property type="term" value="C:dynein complex"/>
    <property type="evidence" value="ECO:0007669"/>
    <property type="project" value="UniProtKB-KW"/>
</dbReference>
<proteinExistence type="predicted"/>
<evidence type="ECO:0000256" key="1">
    <source>
        <dbReference type="ARBA" id="ARBA00004430"/>
    </source>
</evidence>
<evidence type="ECO:0000256" key="6">
    <source>
        <dbReference type="ARBA" id="ARBA00023017"/>
    </source>
</evidence>
<comment type="subcellular location">
    <subcellularLocation>
        <location evidence="1">Cytoplasm</location>
        <location evidence="1">Cytoskeleton</location>
        <location evidence="1">Cilium axoneme</location>
    </subcellularLocation>
</comment>
<evidence type="ECO:0000313" key="13">
    <source>
        <dbReference type="EMBL" id="CAB4015576.1"/>
    </source>
</evidence>
<feature type="compositionally biased region" description="Polar residues" evidence="12">
    <location>
        <begin position="954"/>
        <end position="967"/>
    </location>
</feature>
<accession>A0A7D9EPX2</accession>
<keyword evidence="2" id="KW-0963">Cytoplasm</keyword>
<evidence type="ECO:0000313" key="14">
    <source>
        <dbReference type="Proteomes" id="UP001152795"/>
    </source>
</evidence>
<dbReference type="FunFam" id="1.10.287.2620:FF:000002">
    <property type="entry name" value="Dynein heavy chain 2, axonemal"/>
    <property type="match status" value="1"/>
</dbReference>
<dbReference type="Gene3D" id="1.20.58.1120">
    <property type="match status" value="1"/>
</dbReference>
<dbReference type="Proteomes" id="UP001152795">
    <property type="component" value="Unassembled WGS sequence"/>
</dbReference>
<dbReference type="GO" id="GO:0045505">
    <property type="term" value="F:dynein intermediate chain binding"/>
    <property type="evidence" value="ECO:0007669"/>
    <property type="project" value="InterPro"/>
</dbReference>
<keyword evidence="14" id="KW-1185">Reference proteome</keyword>
<keyword evidence="11" id="KW-0966">Cell projection</keyword>
<dbReference type="EMBL" id="CACRXK020008770">
    <property type="protein sequence ID" value="CAB4015576.1"/>
    <property type="molecule type" value="Genomic_DNA"/>
</dbReference>
<dbReference type="GO" id="GO:0005930">
    <property type="term" value="C:axoneme"/>
    <property type="evidence" value="ECO:0007669"/>
    <property type="project" value="UniProtKB-SubCell"/>
</dbReference>
<reference evidence="13" key="1">
    <citation type="submission" date="2020-04" db="EMBL/GenBank/DDBJ databases">
        <authorList>
            <person name="Alioto T."/>
            <person name="Alioto T."/>
            <person name="Gomez Garrido J."/>
        </authorList>
    </citation>
    <scope>NUCLEOTIDE SEQUENCE</scope>
    <source>
        <strain evidence="13">A484AB</strain>
    </source>
</reference>
<keyword evidence="4" id="KW-0547">Nucleotide-binding</keyword>
<dbReference type="AlphaFoldDB" id="A0A7D9EPX2"/>
<dbReference type="InterPro" id="IPR003593">
    <property type="entry name" value="AAA+_ATPase"/>
</dbReference>
<dbReference type="Gene3D" id="3.40.50.300">
    <property type="entry name" value="P-loop containing nucleotide triphosphate hydrolases"/>
    <property type="match status" value="2"/>
</dbReference>
<dbReference type="SMART" id="SM00382">
    <property type="entry name" value="AAA"/>
    <property type="match status" value="1"/>
</dbReference>
<keyword evidence="8" id="KW-0969">Cilium</keyword>
<keyword evidence="3" id="KW-0493">Microtubule</keyword>
<sequence>MIEKRHIFEQELDKDVKRFVVEVIQFRNSFDSQGPGVPGVLPADAVERLHNFQNAYSEYEAKRKILDAVQLLFGVTPTHYPELDRTGEELVLLGLLYGLFQQYISFDQSFREKLWADVDLISANREVESDWQQCLRLPERIQEWQAYKDMKSYIKEYLDVFPILHKLASKEIRNRHWLQVMSVTGSSFQLEANVFKLKYLLDIELINHQDEIKDICSSASRELELEVKMRSTEEEWTEQVLQFEKFKDGAMYCLSNQHTEGLLELLEDAQSSLAMMLTSKYIGPLQHEAAAWAMKLKEISEVLEQWLAVQDFWRYLEAVFSNPITAKELPHEFARFARVDKSYMKMTKRAHDTKNVLQCCVGGDVPKIQVLKHLYEELEICFKSLQAYLNARRKVFPRFYFVSDLVLLAILSQPYTLDSVKPHLKSLFVGLTDITLTPRPDGVKSAWNMAVLNVKKTIKEDEEQPTSNLIIPPYRKVSQNLQSEHDLSRAISRNLSTCVSSSSYNEWRIVLSDAVAVTSEKGETLELKKEVFLHGGVELWLSELSRVLQETVHDAVVNCVEDAKTFNYIDEIAQKYPPQIACLGLLYMWTRECEAGIADIRIDRKALPNAIRRFWSILSRLPNILIKGSWRNIDQNLTVASHAKLEALLSYGMYLRDIVDDLGKRKLRDVTDFEWKRNMRFYGNICEEGRDGKPHALLHLLENVLEYGNEFYGSRMPIILTPLTERCFLTLIKATTEFQCGAIVGESGTGKTETAKGLAHMLGQYFVSLSCTPKMDFGQVAKILTGLAQEGCWGILDEFHHAPPAVVSVIFHYVQTVIDALKVGQTSCYVNEGKEIVIKPTFNILVTATSDSQDFTMVTELKAYFRTVTMVMPDMPLILRAHCAGQGLKSPKVLADRFTMVAKICQAQLSSTTAKIFSLSSLISVVKTLGAIHRSQNTNNQNKISMMTSDFQMRPTSNTSMLRSSKFTGDKEKKAASPSGLTTAAKLDHSCAMQVLQQCIGPRLSQEDLGIFNSVLRDVFNGLPRLPYATDQHIMNDRSFESLLMKYASENGLVARPQWMDKVLQLYHLSENNHGIIVAGGPGSGKTSCITSLVETLARWSLVKHGNTGAQVHAHKLHRINPLAVSDLSLMFGQLGPNGDWLDGIFTSYWRKANKEHNVHRTTTWLCLDAPLHQGWAENLSSVLDNGKYLTLENCERLHLADDVRIVFETDDLENASPAILSRTAMVFMDDDVLGWQPLAEAWLNERSSAMERKCLQKAFNNTLDPMSHFVLHDSK</sequence>
<dbReference type="Pfam" id="PF08393">
    <property type="entry name" value="DHC_N2"/>
    <property type="match status" value="1"/>
</dbReference>
<dbReference type="GO" id="GO:0051959">
    <property type="term" value="F:dynein light intermediate chain binding"/>
    <property type="evidence" value="ECO:0007669"/>
    <property type="project" value="InterPro"/>
</dbReference>